<dbReference type="InterPro" id="IPR029032">
    <property type="entry name" value="AhpD-like"/>
</dbReference>
<evidence type="ECO:0000256" key="1">
    <source>
        <dbReference type="SAM" id="MobiDB-lite"/>
    </source>
</evidence>
<dbReference type="Gene3D" id="1.20.1290.10">
    <property type="entry name" value="AhpD-like"/>
    <property type="match status" value="1"/>
</dbReference>
<feature type="domain" description="Carboxymuconolactone decarboxylase-like" evidence="2">
    <location>
        <begin position="23"/>
        <end position="107"/>
    </location>
</feature>
<dbReference type="InterPro" id="IPR052512">
    <property type="entry name" value="4CMD/NDH-1_regulator"/>
</dbReference>
<dbReference type="RefSeq" id="WP_379570460.1">
    <property type="nucleotide sequence ID" value="NZ_JBHSQK010000089.1"/>
</dbReference>
<protein>
    <submittedName>
        <fullName evidence="3">Carboxymuconolactone decarboxylase family protein</fullName>
    </submittedName>
</protein>
<sequence>MEAGPTNGGGASPMQQMLGGPAPTFVSLTDDILFGQVWSRPELSRRDRSLTTITSLVSAGNIEQLEAHIPMGLQNGLTEAEIVEAITHVAFYAGWPRAVSALTLAKELLSKD</sequence>
<name>A0ABW1IGS4_9PSEU</name>
<evidence type="ECO:0000313" key="4">
    <source>
        <dbReference type="Proteomes" id="UP001596119"/>
    </source>
</evidence>
<feature type="compositionally biased region" description="Gly residues" evidence="1">
    <location>
        <begin position="1"/>
        <end position="11"/>
    </location>
</feature>
<dbReference type="SUPFAM" id="SSF69118">
    <property type="entry name" value="AhpD-like"/>
    <property type="match status" value="1"/>
</dbReference>
<dbReference type="EMBL" id="JBHSQK010000089">
    <property type="protein sequence ID" value="MFC5951984.1"/>
    <property type="molecule type" value="Genomic_DNA"/>
</dbReference>
<proteinExistence type="predicted"/>
<accession>A0ABW1IGS4</accession>
<feature type="region of interest" description="Disordered" evidence="1">
    <location>
        <begin position="1"/>
        <end position="22"/>
    </location>
</feature>
<dbReference type="Proteomes" id="UP001596119">
    <property type="component" value="Unassembled WGS sequence"/>
</dbReference>
<keyword evidence="4" id="KW-1185">Reference proteome</keyword>
<gene>
    <name evidence="3" type="ORF">ACFQH9_27345</name>
</gene>
<dbReference type="PANTHER" id="PTHR33570:SF9">
    <property type="entry name" value="BLL4600 PROTEIN"/>
    <property type="match status" value="1"/>
</dbReference>
<evidence type="ECO:0000313" key="3">
    <source>
        <dbReference type="EMBL" id="MFC5951984.1"/>
    </source>
</evidence>
<dbReference type="InterPro" id="IPR003779">
    <property type="entry name" value="CMD-like"/>
</dbReference>
<dbReference type="PANTHER" id="PTHR33570">
    <property type="entry name" value="4-CARBOXYMUCONOLACTONE DECARBOXYLASE FAMILY PROTEIN"/>
    <property type="match status" value="1"/>
</dbReference>
<evidence type="ECO:0000259" key="2">
    <source>
        <dbReference type="Pfam" id="PF02627"/>
    </source>
</evidence>
<organism evidence="3 4">
    <name type="scientific">Pseudonocardia lutea</name>
    <dbReference type="NCBI Taxonomy" id="2172015"/>
    <lineage>
        <taxon>Bacteria</taxon>
        <taxon>Bacillati</taxon>
        <taxon>Actinomycetota</taxon>
        <taxon>Actinomycetes</taxon>
        <taxon>Pseudonocardiales</taxon>
        <taxon>Pseudonocardiaceae</taxon>
        <taxon>Pseudonocardia</taxon>
    </lineage>
</organism>
<dbReference type="Pfam" id="PF02627">
    <property type="entry name" value="CMD"/>
    <property type="match status" value="1"/>
</dbReference>
<comment type="caution">
    <text evidence="3">The sequence shown here is derived from an EMBL/GenBank/DDBJ whole genome shotgun (WGS) entry which is preliminary data.</text>
</comment>
<reference evidence="4" key="1">
    <citation type="journal article" date="2019" name="Int. J. Syst. Evol. Microbiol.">
        <title>The Global Catalogue of Microorganisms (GCM) 10K type strain sequencing project: providing services to taxonomists for standard genome sequencing and annotation.</title>
        <authorList>
            <consortium name="The Broad Institute Genomics Platform"/>
            <consortium name="The Broad Institute Genome Sequencing Center for Infectious Disease"/>
            <person name="Wu L."/>
            <person name="Ma J."/>
        </authorList>
    </citation>
    <scope>NUCLEOTIDE SEQUENCE [LARGE SCALE GENOMIC DNA]</scope>
    <source>
        <strain evidence="4">CGMCC 4.7397</strain>
    </source>
</reference>